<accession>A0A382DGA4</accession>
<dbReference type="InterPro" id="IPR012340">
    <property type="entry name" value="NA-bd_OB-fold"/>
</dbReference>
<dbReference type="SUPFAM" id="SSF50249">
    <property type="entry name" value="Nucleic acid-binding proteins"/>
    <property type="match status" value="1"/>
</dbReference>
<dbReference type="InterPro" id="IPR002878">
    <property type="entry name" value="ChsH2_C"/>
</dbReference>
<dbReference type="AlphaFoldDB" id="A0A382DGA4"/>
<reference evidence="4" key="1">
    <citation type="submission" date="2018-05" db="EMBL/GenBank/DDBJ databases">
        <authorList>
            <person name="Lanie J.A."/>
            <person name="Ng W.-L."/>
            <person name="Kazmierczak K.M."/>
            <person name="Andrzejewski T.M."/>
            <person name="Davidsen T.M."/>
            <person name="Wayne K.J."/>
            <person name="Tettelin H."/>
            <person name="Glass J.I."/>
            <person name="Rusch D."/>
            <person name="Podicherti R."/>
            <person name="Tsui H.-C.T."/>
            <person name="Winkler M.E."/>
        </authorList>
    </citation>
    <scope>NUCLEOTIDE SEQUENCE</scope>
</reference>
<protein>
    <recommendedName>
        <fullName evidence="5">DUF35 domain-containing protein</fullName>
    </recommendedName>
</protein>
<sequence>MSARGILAYGAYVPRLRLRRQTIADAIAWANPGLKAQAKGERAICNWDEDSLTMAVEAARDCRMDNLGAPDNLALASTTLPFADRDNAAVVVEALDLPETINTLDVTSSQRAGTAALANALELTSGLSLVVASDRRETRPASPLEMQTGHGAAALLVGSGDRLLARYLGHCAVSRDLVDHYRARAERFDYTVEDRWVRDEGFFKIIPDTVGALLEKLNIQADSIEHAIFPTPTRVSKRICKILDLPETALVDDLSAECGHASAAQSLLLLTSTLEQAAPGARILVTGFGQGTDAIVFETTDAIADYRPQLGVAGHLGRRHEESNYFRYLSHQRLVQVDWGNRADFDKRSALTTFYRKRDMLTGFKGGRCERCGTLQFPRAEICVNPECRAVALQTPASLSGMTGRIKSFTEDWLAYSPNPPLIYGNIEFEGGANILMEFTDCEPGSLSVGAPMEMRFRIKDVDQLRAFTRYFWKPSPAKER</sequence>
<dbReference type="Pfam" id="PF01796">
    <property type="entry name" value="OB_ChsH2_C"/>
    <property type="match status" value="1"/>
</dbReference>
<evidence type="ECO:0008006" key="5">
    <source>
        <dbReference type="Google" id="ProtNLM"/>
    </source>
</evidence>
<dbReference type="InterPro" id="IPR013747">
    <property type="entry name" value="ACP_syn_III_C"/>
</dbReference>
<keyword evidence="1" id="KW-0808">Transferase</keyword>
<dbReference type="EMBL" id="UINC01039179">
    <property type="protein sequence ID" value="SVB37275.1"/>
    <property type="molecule type" value="Genomic_DNA"/>
</dbReference>
<evidence type="ECO:0000259" key="2">
    <source>
        <dbReference type="Pfam" id="PF01796"/>
    </source>
</evidence>
<organism evidence="4">
    <name type="scientific">marine metagenome</name>
    <dbReference type="NCBI Taxonomy" id="408172"/>
    <lineage>
        <taxon>unclassified sequences</taxon>
        <taxon>metagenomes</taxon>
        <taxon>ecological metagenomes</taxon>
    </lineage>
</organism>
<dbReference type="Pfam" id="PF08541">
    <property type="entry name" value="ACP_syn_III_C"/>
    <property type="match status" value="1"/>
</dbReference>
<feature type="domain" description="ChsH2 C-terminal OB-fold" evidence="2">
    <location>
        <begin position="399"/>
        <end position="458"/>
    </location>
</feature>
<evidence type="ECO:0000256" key="1">
    <source>
        <dbReference type="ARBA" id="ARBA00022679"/>
    </source>
</evidence>
<name>A0A382DGA4_9ZZZZ</name>
<evidence type="ECO:0000259" key="3">
    <source>
        <dbReference type="Pfam" id="PF08541"/>
    </source>
</evidence>
<gene>
    <name evidence="4" type="ORF">METZ01_LOCUS190129</name>
</gene>
<dbReference type="SUPFAM" id="SSF53901">
    <property type="entry name" value="Thiolase-like"/>
    <property type="match status" value="2"/>
</dbReference>
<dbReference type="Gene3D" id="3.40.47.10">
    <property type="match status" value="1"/>
</dbReference>
<dbReference type="InterPro" id="IPR016039">
    <property type="entry name" value="Thiolase-like"/>
</dbReference>
<feature type="domain" description="Beta-ketoacyl-[acyl-carrier-protein] synthase III C-terminal" evidence="3">
    <location>
        <begin position="214"/>
        <end position="292"/>
    </location>
</feature>
<proteinExistence type="predicted"/>
<evidence type="ECO:0000313" key="4">
    <source>
        <dbReference type="EMBL" id="SVB37275.1"/>
    </source>
</evidence>
<dbReference type="GO" id="GO:0016746">
    <property type="term" value="F:acyltransferase activity"/>
    <property type="evidence" value="ECO:0007669"/>
    <property type="project" value="InterPro"/>
</dbReference>